<evidence type="ECO:0000313" key="2">
    <source>
        <dbReference type="Proteomes" id="UP000594967"/>
    </source>
</evidence>
<organism evidence="1 2">
    <name type="scientific">Serratia plymuthica</name>
    <dbReference type="NCBI Taxonomy" id="82996"/>
    <lineage>
        <taxon>Bacteria</taxon>
        <taxon>Pseudomonadati</taxon>
        <taxon>Pseudomonadota</taxon>
        <taxon>Gammaproteobacteria</taxon>
        <taxon>Enterobacterales</taxon>
        <taxon>Yersiniaceae</taxon>
        <taxon>Serratia</taxon>
    </lineage>
</organism>
<dbReference type="NCBIfam" id="NF033153">
    <property type="entry name" value="phage_ICD_like"/>
    <property type="match status" value="1"/>
</dbReference>
<dbReference type="Pfam" id="PF10554">
    <property type="entry name" value="Phage_ASH"/>
    <property type="match status" value="1"/>
</dbReference>
<protein>
    <submittedName>
        <fullName evidence="1">Ash family protein</fullName>
    </submittedName>
</protein>
<dbReference type="Proteomes" id="UP000594967">
    <property type="component" value="Chromosome"/>
</dbReference>
<gene>
    <name evidence="1" type="ORF">I6G64_18205</name>
</gene>
<dbReference type="EMBL" id="CP065673">
    <property type="protein sequence ID" value="QPS19500.1"/>
    <property type="molecule type" value="Genomic_DNA"/>
</dbReference>
<dbReference type="RefSeq" id="WP_063197544.1">
    <property type="nucleotide sequence ID" value="NZ_CAMITG010000004.1"/>
</dbReference>
<proteinExistence type="predicted"/>
<accession>A0A7T2SQ11</accession>
<evidence type="ECO:0000313" key="1">
    <source>
        <dbReference type="EMBL" id="QPS19500.1"/>
    </source>
</evidence>
<reference evidence="1 2" key="1">
    <citation type="submission" date="2020-12" db="EMBL/GenBank/DDBJ databases">
        <title>FDA dAtabase for Regulatory Grade micrObial Sequences (FDA-ARGOS): Supporting development and validation of Infectious Disease Dx tests.</title>
        <authorList>
            <person name="Sproer C."/>
            <person name="Gronow S."/>
            <person name="Severitt S."/>
            <person name="Schroder I."/>
            <person name="Tallon L."/>
            <person name="Sadzewicz L."/>
            <person name="Zhao X."/>
            <person name="Boylan J."/>
            <person name="Ott S."/>
            <person name="Bowen H."/>
            <person name="Vavikolanu K."/>
            <person name="Mehta A."/>
            <person name="Aluvathingal J."/>
            <person name="Nadendla S."/>
            <person name="Lowell S."/>
            <person name="Myers T."/>
            <person name="Yan Y."/>
            <person name="Sichtig H."/>
        </authorList>
    </citation>
    <scope>NUCLEOTIDE SEQUENCE [LARGE SCALE GENOMIC DNA]</scope>
    <source>
        <strain evidence="1 2">FDAARGOS_907</strain>
    </source>
</reference>
<name>A0A7T2SQ11_SERPL</name>
<dbReference type="InterPro" id="IPR018880">
    <property type="entry name" value="Phage_P4_Ash"/>
</dbReference>
<sequence>MRSIERPGASYGLPPRPALRYSPPAVAQSAAGRRNPCYSMATQHAPSVFFYVVALARSFFAQWFLCYCDYQTMVAQAGQPSGWPVSIEAGIPTPVWATTHKCRNFGGSNNHYSMEAATMATTLTPTHPEFCFLFAAIRRTALTATPCMLRTVANSEHNARRLLARDYILSFAGRLPVQGVA</sequence>
<keyword evidence="2" id="KW-1185">Reference proteome</keyword>